<evidence type="ECO:0000256" key="12">
    <source>
        <dbReference type="ARBA" id="ARBA00023049"/>
    </source>
</evidence>
<dbReference type="Proteomes" id="UP000229526">
    <property type="component" value="Unassembled WGS sequence"/>
</dbReference>
<evidence type="ECO:0000259" key="17">
    <source>
        <dbReference type="SMART" id="SM00382"/>
    </source>
</evidence>
<protein>
    <recommendedName>
        <fullName evidence="15">ATP-dependent zinc metalloprotease FtsH</fullName>
        <ecNumber evidence="15">3.4.24.-</ecNumber>
    </recommendedName>
</protein>
<dbReference type="Gene3D" id="1.10.8.60">
    <property type="match status" value="1"/>
</dbReference>
<evidence type="ECO:0000256" key="4">
    <source>
        <dbReference type="ARBA" id="ARBA00022670"/>
    </source>
</evidence>
<feature type="binding site" evidence="15">
    <location>
        <begin position="203"/>
        <end position="210"/>
    </location>
    <ligand>
        <name>ATP</name>
        <dbReference type="ChEBI" id="CHEBI:30616"/>
    </ligand>
</feature>
<dbReference type="Pfam" id="PF00004">
    <property type="entry name" value="AAA"/>
    <property type="match status" value="1"/>
</dbReference>
<evidence type="ECO:0000313" key="19">
    <source>
        <dbReference type="Proteomes" id="UP000229526"/>
    </source>
</evidence>
<comment type="subunit">
    <text evidence="15">Homohexamer.</text>
</comment>
<dbReference type="Pfam" id="PF17862">
    <property type="entry name" value="AAA_lid_3"/>
    <property type="match status" value="1"/>
</dbReference>
<comment type="similarity">
    <text evidence="16">Belongs to the AAA ATPase family.</text>
</comment>
<keyword evidence="8 15" id="KW-0378">Hydrolase</keyword>
<evidence type="ECO:0000256" key="11">
    <source>
        <dbReference type="ARBA" id="ARBA00022989"/>
    </source>
</evidence>
<dbReference type="EC" id="3.4.24.-" evidence="15"/>
<feature type="active site" evidence="15">
    <location>
        <position position="426"/>
    </location>
</feature>
<dbReference type="PANTHER" id="PTHR23076:SF97">
    <property type="entry name" value="ATP-DEPENDENT ZINC METALLOPROTEASE YME1L1"/>
    <property type="match status" value="1"/>
</dbReference>
<dbReference type="PROSITE" id="PS00674">
    <property type="entry name" value="AAA"/>
    <property type="match status" value="1"/>
</dbReference>
<dbReference type="CDD" id="cd19501">
    <property type="entry name" value="RecA-like_FtsH"/>
    <property type="match status" value="1"/>
</dbReference>
<dbReference type="FunFam" id="3.40.50.300:FF:000001">
    <property type="entry name" value="ATP-dependent zinc metalloprotease FtsH"/>
    <property type="match status" value="1"/>
</dbReference>
<feature type="binding site" evidence="15">
    <location>
        <position position="425"/>
    </location>
    <ligand>
        <name>Zn(2+)</name>
        <dbReference type="ChEBI" id="CHEBI:29105"/>
        <note>catalytic</note>
    </ligand>
</feature>
<dbReference type="PANTHER" id="PTHR23076">
    <property type="entry name" value="METALLOPROTEASE M41 FTSH"/>
    <property type="match status" value="1"/>
</dbReference>
<evidence type="ECO:0000256" key="8">
    <source>
        <dbReference type="ARBA" id="ARBA00022801"/>
    </source>
</evidence>
<dbReference type="InterPro" id="IPR027417">
    <property type="entry name" value="P-loop_NTPase"/>
</dbReference>
<dbReference type="SMART" id="SM00382">
    <property type="entry name" value="AAA"/>
    <property type="match status" value="1"/>
</dbReference>
<dbReference type="InterPro" id="IPR003960">
    <property type="entry name" value="ATPase_AAA_CS"/>
</dbReference>
<comment type="caution">
    <text evidence="18">The sequence shown here is derived from an EMBL/GenBank/DDBJ whole genome shotgun (WGS) entry which is preliminary data.</text>
</comment>
<evidence type="ECO:0000256" key="16">
    <source>
        <dbReference type="RuleBase" id="RU003651"/>
    </source>
</evidence>
<keyword evidence="18" id="KW-0131">Cell cycle</keyword>
<name>A0A2H0UM45_9BACT</name>
<dbReference type="NCBIfam" id="TIGR01241">
    <property type="entry name" value="FtsH_fam"/>
    <property type="match status" value="1"/>
</dbReference>
<dbReference type="FunFam" id="1.20.58.760:FF:000001">
    <property type="entry name" value="ATP-dependent zinc metalloprotease FtsH"/>
    <property type="match status" value="1"/>
</dbReference>
<comment type="function">
    <text evidence="15">Acts as a processive, ATP-dependent zinc metallopeptidase for both cytoplasmic and membrane proteins. Plays a role in the quality control of integral membrane proteins.</text>
</comment>
<dbReference type="Pfam" id="PF01434">
    <property type="entry name" value="Peptidase_M41"/>
    <property type="match status" value="1"/>
</dbReference>
<keyword evidence="10 15" id="KW-0067">ATP-binding</keyword>
<dbReference type="GO" id="GO:0008270">
    <property type="term" value="F:zinc ion binding"/>
    <property type="evidence" value="ECO:0007669"/>
    <property type="project" value="UniProtKB-UniRule"/>
</dbReference>
<dbReference type="GO" id="GO:0004222">
    <property type="term" value="F:metalloendopeptidase activity"/>
    <property type="evidence" value="ECO:0007669"/>
    <property type="project" value="InterPro"/>
</dbReference>
<evidence type="ECO:0000256" key="5">
    <source>
        <dbReference type="ARBA" id="ARBA00022692"/>
    </source>
</evidence>
<dbReference type="GO" id="GO:0051301">
    <property type="term" value="P:cell division"/>
    <property type="evidence" value="ECO:0007669"/>
    <property type="project" value="UniProtKB-KW"/>
</dbReference>
<evidence type="ECO:0000256" key="6">
    <source>
        <dbReference type="ARBA" id="ARBA00022723"/>
    </source>
</evidence>
<keyword evidence="9 15" id="KW-0862">Zinc</keyword>
<keyword evidence="7 15" id="KW-0547">Nucleotide-binding</keyword>
<dbReference type="GO" id="GO:0004176">
    <property type="term" value="F:ATP-dependent peptidase activity"/>
    <property type="evidence" value="ECO:0007669"/>
    <property type="project" value="InterPro"/>
</dbReference>
<keyword evidence="6 15" id="KW-0479">Metal-binding</keyword>
<keyword evidence="18" id="KW-0132">Cell division</keyword>
<dbReference type="Gene3D" id="1.20.58.760">
    <property type="entry name" value="Peptidase M41"/>
    <property type="match status" value="1"/>
</dbReference>
<reference evidence="19" key="1">
    <citation type="submission" date="2017-09" db="EMBL/GenBank/DDBJ databases">
        <title>Depth-based differentiation of microbial function through sediment-hosted aquifers and enrichment of novel symbionts in the deep terrestrial subsurface.</title>
        <authorList>
            <person name="Probst A.J."/>
            <person name="Ladd B."/>
            <person name="Jarett J.K."/>
            <person name="Geller-Mcgrath D.E."/>
            <person name="Sieber C.M.K."/>
            <person name="Emerson J.B."/>
            <person name="Anantharaman K."/>
            <person name="Thomas B.C."/>
            <person name="Malmstrom R."/>
            <person name="Stieglmeier M."/>
            <person name="Klingl A."/>
            <person name="Woyke T."/>
            <person name="Ryan C.M."/>
            <person name="Banfield J.F."/>
        </authorList>
    </citation>
    <scope>NUCLEOTIDE SEQUENCE [LARGE SCALE GENOMIC DNA]</scope>
</reference>
<dbReference type="GO" id="GO:0005886">
    <property type="term" value="C:plasma membrane"/>
    <property type="evidence" value="ECO:0007669"/>
    <property type="project" value="UniProtKB-SubCell"/>
</dbReference>
<proteinExistence type="inferred from homology"/>
<evidence type="ECO:0000256" key="2">
    <source>
        <dbReference type="ARBA" id="ARBA00010044"/>
    </source>
</evidence>
<evidence type="ECO:0000313" key="18">
    <source>
        <dbReference type="EMBL" id="PIR86756.1"/>
    </source>
</evidence>
<keyword evidence="11 15" id="KW-1133">Transmembrane helix</keyword>
<evidence type="ECO:0000256" key="15">
    <source>
        <dbReference type="HAMAP-Rule" id="MF_01458"/>
    </source>
</evidence>
<feature type="binding site" evidence="15">
    <location>
        <position position="429"/>
    </location>
    <ligand>
        <name>Zn(2+)</name>
        <dbReference type="ChEBI" id="CHEBI:29105"/>
        <note>catalytic</note>
    </ligand>
</feature>
<dbReference type="Gene3D" id="3.40.50.300">
    <property type="entry name" value="P-loop containing nucleotide triphosphate hydrolases"/>
    <property type="match status" value="1"/>
</dbReference>
<organism evidence="18 19">
    <name type="scientific">Candidatus Harrisonbacteria bacterium CG10_big_fil_rev_8_21_14_0_10_49_15</name>
    <dbReference type="NCBI Taxonomy" id="1974587"/>
    <lineage>
        <taxon>Bacteria</taxon>
        <taxon>Candidatus Harrisoniibacteriota</taxon>
    </lineage>
</organism>
<dbReference type="SUPFAM" id="SSF52540">
    <property type="entry name" value="P-loop containing nucleoside triphosphate hydrolases"/>
    <property type="match status" value="1"/>
</dbReference>
<comment type="similarity">
    <text evidence="2 15">In the C-terminal section; belongs to the peptidase M41 family.</text>
</comment>
<dbReference type="EMBL" id="PFBD01000028">
    <property type="protein sequence ID" value="PIR86756.1"/>
    <property type="molecule type" value="Genomic_DNA"/>
</dbReference>
<dbReference type="InterPro" id="IPR003593">
    <property type="entry name" value="AAA+_ATPase"/>
</dbReference>
<dbReference type="Pfam" id="PF06480">
    <property type="entry name" value="FtsH_ext"/>
    <property type="match status" value="1"/>
</dbReference>
<dbReference type="SUPFAM" id="SSF140990">
    <property type="entry name" value="FtsH protease domain-like"/>
    <property type="match status" value="1"/>
</dbReference>
<dbReference type="GO" id="GO:0005524">
    <property type="term" value="F:ATP binding"/>
    <property type="evidence" value="ECO:0007669"/>
    <property type="project" value="UniProtKB-UniRule"/>
</dbReference>
<evidence type="ECO:0000256" key="14">
    <source>
        <dbReference type="ARBA" id="ARBA00061570"/>
    </source>
</evidence>
<evidence type="ECO:0000256" key="10">
    <source>
        <dbReference type="ARBA" id="ARBA00022840"/>
    </source>
</evidence>
<feature type="domain" description="AAA+ ATPase" evidence="17">
    <location>
        <begin position="195"/>
        <end position="334"/>
    </location>
</feature>
<dbReference type="InterPro" id="IPR041569">
    <property type="entry name" value="AAA_lid_3"/>
</dbReference>
<comment type="similarity">
    <text evidence="14 15">In the central section; belongs to the AAA ATPase family.</text>
</comment>
<evidence type="ECO:0000256" key="3">
    <source>
        <dbReference type="ARBA" id="ARBA00022475"/>
    </source>
</evidence>
<keyword evidence="12 15" id="KW-0482">Metalloprotease</keyword>
<dbReference type="GO" id="GO:0016887">
    <property type="term" value="F:ATP hydrolysis activity"/>
    <property type="evidence" value="ECO:0007669"/>
    <property type="project" value="UniProtKB-UniRule"/>
</dbReference>
<evidence type="ECO:0000256" key="7">
    <source>
        <dbReference type="ARBA" id="ARBA00022741"/>
    </source>
</evidence>
<dbReference type="InterPro" id="IPR011546">
    <property type="entry name" value="Pept_M41_FtsH_extracell"/>
</dbReference>
<dbReference type="InterPro" id="IPR005936">
    <property type="entry name" value="FtsH"/>
</dbReference>
<evidence type="ECO:0000256" key="9">
    <source>
        <dbReference type="ARBA" id="ARBA00022833"/>
    </source>
</evidence>
<sequence length="612" mass="67759">MSNFVKNFVVAVFALVLVALLFSFFFTPVEEPTQLTLGEVAQKINSQQVEKIVVNGNNLEIGLKDGTQAEAKKEFEVGITETLRNYGVDQMALQQVSLEIQEESGSRFWLGLILPSLLPLLLLIGFFWFLFRGAKGGQNQVMNFGKSNLKMSATGGKEKTTFKDVAGMAEIKQELVEVVDFLKNPKKFTDIGAKIPRGVLLMGAPGSGKTLLARAIAGESGVPFFYMSASEFVEMFVGVGASRIRDAFNTAKKHSPSILFIDEIDAVGRQRGAGVGGGHDEREQTLNQILVEMDGFDRENRVIVLAATNRPDILDSALLRPGRFDRRVFIDLPDIDEREAILEIHARNKPLEKGVELRRVAVRTPGFSGADLENLLNEAAIFAARHNRKTVSQTDVFQSIEKVLLGPERKTRIISEKEKKITAYHEAGHALVAASLKDADPVHKISIISRGRAGGYTMKLPIEENRLKTKNQFLAELATMMGGYAAEQIIFNELTTGASNDIKEATNLSRSMVTKYGMSEKLGPVTYADGENVFLGREMNHDRHYSETIAADIDHEVSNFLHKSYQLAKKVITSRKKALDAIANKLIEEETLEQEEFNAVIKPFDLKPLPVS</sequence>
<comment type="cofactor">
    <cofactor evidence="15">
        <name>Zn(2+)</name>
        <dbReference type="ChEBI" id="CHEBI:29105"/>
    </cofactor>
    <text evidence="15">Binds 1 zinc ion per subunit.</text>
</comment>
<dbReference type="InterPro" id="IPR037219">
    <property type="entry name" value="Peptidase_M41-like"/>
</dbReference>
<accession>A0A2H0UM45</accession>
<evidence type="ECO:0000256" key="13">
    <source>
        <dbReference type="ARBA" id="ARBA00023136"/>
    </source>
</evidence>
<keyword evidence="13 15" id="KW-0472">Membrane</keyword>
<dbReference type="AlphaFoldDB" id="A0A2H0UM45"/>
<feature type="transmembrane region" description="Helical" evidence="15">
    <location>
        <begin position="108"/>
        <end position="131"/>
    </location>
</feature>
<dbReference type="FunFam" id="1.10.8.60:FF:000001">
    <property type="entry name" value="ATP-dependent zinc metalloprotease FtsH"/>
    <property type="match status" value="1"/>
</dbReference>
<keyword evidence="3 15" id="KW-1003">Cell membrane</keyword>
<comment type="subcellular location">
    <subcellularLocation>
        <location evidence="15">Cell membrane</location>
        <topology evidence="15">Multi-pass membrane protein</topology>
        <orientation evidence="15">Cytoplasmic side</orientation>
    </subcellularLocation>
    <subcellularLocation>
        <location evidence="1">Membrane</location>
    </subcellularLocation>
</comment>
<dbReference type="GO" id="GO:0006508">
    <property type="term" value="P:proteolysis"/>
    <property type="evidence" value="ECO:0007669"/>
    <property type="project" value="UniProtKB-KW"/>
</dbReference>
<gene>
    <name evidence="15" type="primary">ftsH</name>
    <name evidence="18" type="ORF">COU11_04595</name>
</gene>
<feature type="transmembrane region" description="Helical" evidence="15">
    <location>
        <begin position="7"/>
        <end position="26"/>
    </location>
</feature>
<dbReference type="InterPro" id="IPR003959">
    <property type="entry name" value="ATPase_AAA_core"/>
</dbReference>
<keyword evidence="4 15" id="KW-0645">Protease</keyword>
<dbReference type="InterPro" id="IPR000642">
    <property type="entry name" value="Peptidase_M41"/>
</dbReference>
<dbReference type="HAMAP" id="MF_01458">
    <property type="entry name" value="FtsH"/>
    <property type="match status" value="1"/>
</dbReference>
<keyword evidence="5 15" id="KW-0812">Transmembrane</keyword>
<dbReference type="GO" id="GO:0030163">
    <property type="term" value="P:protein catabolic process"/>
    <property type="evidence" value="ECO:0007669"/>
    <property type="project" value="UniProtKB-UniRule"/>
</dbReference>
<feature type="binding site" evidence="15">
    <location>
        <position position="501"/>
    </location>
    <ligand>
        <name>Zn(2+)</name>
        <dbReference type="ChEBI" id="CHEBI:29105"/>
        <note>catalytic</note>
    </ligand>
</feature>
<evidence type="ECO:0000256" key="1">
    <source>
        <dbReference type="ARBA" id="ARBA00004370"/>
    </source>
</evidence>